<comment type="caution">
    <text evidence="1">The sequence shown here is derived from an EMBL/GenBank/DDBJ whole genome shotgun (WGS) entry which is preliminary data.</text>
</comment>
<reference evidence="1" key="1">
    <citation type="submission" date="2022-01" db="EMBL/GenBank/DDBJ databases">
        <title>Comparative genomics reveals a dynamic genome evolution in the ectomycorrhizal milk-cap (Lactarius) mushrooms.</title>
        <authorList>
            <consortium name="DOE Joint Genome Institute"/>
            <person name="Lebreton A."/>
            <person name="Tang N."/>
            <person name="Kuo A."/>
            <person name="LaButti K."/>
            <person name="Drula E."/>
            <person name="Barry K."/>
            <person name="Clum A."/>
            <person name="Lipzen A."/>
            <person name="Mousain D."/>
            <person name="Ng V."/>
            <person name="Wang R."/>
            <person name="Wang X."/>
            <person name="Dai Y."/>
            <person name="Henrissat B."/>
            <person name="Grigoriev I.V."/>
            <person name="Guerin-Laguette A."/>
            <person name="Yu F."/>
            <person name="Martin F.M."/>
        </authorList>
    </citation>
    <scope>NUCLEOTIDE SEQUENCE</scope>
    <source>
        <strain evidence="1">QP</strain>
    </source>
</reference>
<dbReference type="InterPro" id="IPR012337">
    <property type="entry name" value="RNaseH-like_sf"/>
</dbReference>
<evidence type="ECO:0000313" key="2">
    <source>
        <dbReference type="Proteomes" id="UP001201163"/>
    </source>
</evidence>
<dbReference type="Proteomes" id="UP001201163">
    <property type="component" value="Unassembled WGS sequence"/>
</dbReference>
<organism evidence="1 2">
    <name type="scientific">Lactarius akahatsu</name>
    <dbReference type="NCBI Taxonomy" id="416441"/>
    <lineage>
        <taxon>Eukaryota</taxon>
        <taxon>Fungi</taxon>
        <taxon>Dikarya</taxon>
        <taxon>Basidiomycota</taxon>
        <taxon>Agaricomycotina</taxon>
        <taxon>Agaricomycetes</taxon>
        <taxon>Russulales</taxon>
        <taxon>Russulaceae</taxon>
        <taxon>Lactarius</taxon>
    </lineage>
</organism>
<accession>A0AAD4L7Z2</accession>
<proteinExistence type="predicted"/>
<dbReference type="EMBL" id="JAKELL010000358">
    <property type="protein sequence ID" value="KAH8977152.1"/>
    <property type="molecule type" value="Genomic_DNA"/>
</dbReference>
<dbReference type="SUPFAM" id="SSF53098">
    <property type="entry name" value="Ribonuclease H-like"/>
    <property type="match status" value="1"/>
</dbReference>
<evidence type="ECO:0008006" key="3">
    <source>
        <dbReference type="Google" id="ProtNLM"/>
    </source>
</evidence>
<gene>
    <name evidence="1" type="ORF">EDB92DRAFT_845925</name>
</gene>
<keyword evidence="2" id="KW-1185">Reference proteome</keyword>
<sequence>MITTSNRVFTVKVYDTTVEKKTTGNLLIMMTEVLDILKHEWGVTPIAFTTDASGESRKAQRLLRSERDNLVTPDCYAHQINLIVGDYFKTNGIAFLRYASEANDLITWLRSKTCPYWTNQSRTCVPWPKCPFRHSACSNPLDSLLPCIPPSP</sequence>
<protein>
    <recommendedName>
        <fullName evidence="3">DUF659 domain-containing protein</fullName>
    </recommendedName>
</protein>
<name>A0AAD4L7Z2_9AGAM</name>
<evidence type="ECO:0000313" key="1">
    <source>
        <dbReference type="EMBL" id="KAH8977152.1"/>
    </source>
</evidence>
<dbReference type="AlphaFoldDB" id="A0AAD4L7Z2"/>